<proteinExistence type="predicted"/>
<dbReference type="Proteomes" id="UP000274391">
    <property type="component" value="Unassembled WGS sequence"/>
</dbReference>
<organism evidence="2 3">
    <name type="scientific">Gulosibacter macacae</name>
    <dbReference type="NCBI Taxonomy" id="2488791"/>
    <lineage>
        <taxon>Bacteria</taxon>
        <taxon>Bacillati</taxon>
        <taxon>Actinomycetota</taxon>
        <taxon>Actinomycetes</taxon>
        <taxon>Micrococcales</taxon>
        <taxon>Microbacteriaceae</taxon>
        <taxon>Gulosibacter</taxon>
    </lineage>
</organism>
<evidence type="ECO:0000313" key="3">
    <source>
        <dbReference type="Proteomes" id="UP000274391"/>
    </source>
</evidence>
<evidence type="ECO:0000313" key="2">
    <source>
        <dbReference type="EMBL" id="RRJ88366.1"/>
    </source>
</evidence>
<dbReference type="EMBL" id="RQVS01000002">
    <property type="protein sequence ID" value="RRJ88366.1"/>
    <property type="molecule type" value="Genomic_DNA"/>
</dbReference>
<feature type="transmembrane region" description="Helical" evidence="1">
    <location>
        <begin position="56"/>
        <end position="77"/>
    </location>
</feature>
<keyword evidence="1" id="KW-1133">Transmembrane helix</keyword>
<keyword evidence="1" id="KW-0472">Membrane</keyword>
<dbReference type="RefSeq" id="WP_124969580.1">
    <property type="nucleotide sequence ID" value="NZ_RQVS01000002.1"/>
</dbReference>
<keyword evidence="3" id="KW-1185">Reference proteome</keyword>
<sequence length="89" mass="9110">MSEPARELPEGPEEATPKRSSWRMIAVLLLVVGLICVGTLLFFGGNGMPGDLVAPLVGLSATLVLVGGIALAVGTVLRKDIGAGLPDDE</sequence>
<gene>
    <name evidence="2" type="ORF">EG850_02695</name>
</gene>
<name>A0A3P3W360_9MICO</name>
<protein>
    <submittedName>
        <fullName evidence="2">Uncharacterized protein</fullName>
    </submittedName>
</protein>
<feature type="transmembrane region" description="Helical" evidence="1">
    <location>
        <begin position="21"/>
        <end position="44"/>
    </location>
</feature>
<reference evidence="2 3" key="1">
    <citation type="submission" date="2018-11" db="EMBL/GenBank/DDBJ databases">
        <title>YIM 102482-1 draft genome.</title>
        <authorList>
            <person name="Li G."/>
            <person name="Jiang Y."/>
        </authorList>
    </citation>
    <scope>NUCLEOTIDE SEQUENCE [LARGE SCALE GENOMIC DNA]</scope>
    <source>
        <strain evidence="2 3">YIM 102482-1</strain>
    </source>
</reference>
<dbReference type="AlphaFoldDB" id="A0A3P3W360"/>
<keyword evidence="1" id="KW-0812">Transmembrane</keyword>
<comment type="caution">
    <text evidence="2">The sequence shown here is derived from an EMBL/GenBank/DDBJ whole genome shotgun (WGS) entry which is preliminary data.</text>
</comment>
<evidence type="ECO:0000256" key="1">
    <source>
        <dbReference type="SAM" id="Phobius"/>
    </source>
</evidence>
<accession>A0A3P3W360</accession>